<keyword evidence="3" id="KW-0808">Transferase</keyword>
<evidence type="ECO:0000256" key="3">
    <source>
        <dbReference type="ARBA" id="ARBA00022679"/>
    </source>
</evidence>
<dbReference type="Gene3D" id="3.30.2410.10">
    <property type="entry name" value="Hect, E3 ligase catalytic domain"/>
    <property type="match status" value="1"/>
</dbReference>
<comment type="catalytic activity">
    <reaction evidence="1">
        <text>S-ubiquitinyl-[E2 ubiquitin-conjugating enzyme]-L-cysteine + [acceptor protein]-L-lysine = [E2 ubiquitin-conjugating enzyme]-L-cysteine + N(6)-ubiquitinyl-[acceptor protein]-L-lysine.</text>
        <dbReference type="EC" id="2.3.2.26"/>
    </reaction>
</comment>
<dbReference type="Gene3D" id="3.90.1750.10">
    <property type="entry name" value="Hect, E3 ligase catalytic domains"/>
    <property type="match status" value="1"/>
</dbReference>
<feature type="compositionally biased region" description="Low complexity" evidence="6">
    <location>
        <begin position="17"/>
        <end position="26"/>
    </location>
</feature>
<dbReference type="InterPro" id="IPR035983">
    <property type="entry name" value="Hect_E3_ubiquitin_ligase"/>
</dbReference>
<dbReference type="InterPro" id="IPR044611">
    <property type="entry name" value="E3A/B/C-like"/>
</dbReference>
<dbReference type="SMART" id="SM00119">
    <property type="entry name" value="HECTc"/>
    <property type="match status" value="1"/>
</dbReference>
<dbReference type="CDD" id="cd00078">
    <property type="entry name" value="HECTc"/>
    <property type="match status" value="1"/>
</dbReference>
<feature type="compositionally biased region" description="Polar residues" evidence="6">
    <location>
        <begin position="113"/>
        <end position="127"/>
    </location>
</feature>
<feature type="compositionally biased region" description="Basic and acidic residues" evidence="6">
    <location>
        <begin position="594"/>
        <end position="607"/>
    </location>
</feature>
<comment type="caution">
    <text evidence="8">The sequence shown here is derived from an EMBL/GenBank/DDBJ whole genome shotgun (WGS) entry which is preliminary data.</text>
</comment>
<dbReference type="GO" id="GO:0000209">
    <property type="term" value="P:protein polyubiquitination"/>
    <property type="evidence" value="ECO:0007669"/>
    <property type="project" value="InterPro"/>
</dbReference>
<evidence type="ECO:0000256" key="2">
    <source>
        <dbReference type="ARBA" id="ARBA00012485"/>
    </source>
</evidence>
<evidence type="ECO:0000313" key="9">
    <source>
        <dbReference type="Proteomes" id="UP001285354"/>
    </source>
</evidence>
<dbReference type="PANTHER" id="PTHR45700:SF8">
    <property type="entry name" value="HECT-TYPE E3 UBIQUITIN TRANSFERASE"/>
    <property type="match status" value="1"/>
</dbReference>
<evidence type="ECO:0000256" key="1">
    <source>
        <dbReference type="ARBA" id="ARBA00000885"/>
    </source>
</evidence>
<gene>
    <name evidence="8" type="ORF">QTJ16_004915</name>
</gene>
<feature type="active site" description="Glycyl thioester intermediate" evidence="5">
    <location>
        <position position="1223"/>
    </location>
</feature>
<dbReference type="Pfam" id="PF00632">
    <property type="entry name" value="HECT"/>
    <property type="match status" value="1"/>
</dbReference>
<proteinExistence type="predicted"/>
<feature type="region of interest" description="Disordered" evidence="6">
    <location>
        <begin position="454"/>
        <end position="474"/>
    </location>
</feature>
<dbReference type="FunFam" id="3.30.2160.10:FF:000004">
    <property type="entry name" value="probable E3 ubiquitin-protein ligase HERC4 isoform X1"/>
    <property type="match status" value="1"/>
</dbReference>
<evidence type="ECO:0000313" key="8">
    <source>
        <dbReference type="EMBL" id="KAK2625603.1"/>
    </source>
</evidence>
<feature type="region of interest" description="Disordered" evidence="6">
    <location>
        <begin position="1"/>
        <end position="136"/>
    </location>
</feature>
<name>A0AAD9SYQ5_9HELO</name>
<keyword evidence="4 5" id="KW-0833">Ubl conjugation pathway</keyword>
<dbReference type="InterPro" id="IPR000569">
    <property type="entry name" value="HECT_dom"/>
</dbReference>
<feature type="domain" description="HECT" evidence="7">
    <location>
        <begin position="908"/>
        <end position="1255"/>
    </location>
</feature>
<feature type="region of interest" description="Disordered" evidence="6">
    <location>
        <begin position="589"/>
        <end position="641"/>
    </location>
</feature>
<dbReference type="PANTHER" id="PTHR45700">
    <property type="entry name" value="UBIQUITIN-PROTEIN LIGASE E3C"/>
    <property type="match status" value="1"/>
</dbReference>
<keyword evidence="9" id="KW-1185">Reference proteome</keyword>
<dbReference type="EC" id="2.3.2.26" evidence="2"/>
<evidence type="ECO:0000259" key="7">
    <source>
        <dbReference type="PROSITE" id="PS50237"/>
    </source>
</evidence>
<reference evidence="8" key="1">
    <citation type="submission" date="2023-06" db="EMBL/GenBank/DDBJ databases">
        <title>Draft genome of Marssonina rosae.</title>
        <authorList>
            <person name="Cheng Q."/>
        </authorList>
    </citation>
    <scope>NUCLEOTIDE SEQUENCE</scope>
    <source>
        <strain evidence="8">R4</strain>
    </source>
</reference>
<protein>
    <recommendedName>
        <fullName evidence="2">HECT-type E3 ubiquitin transferase</fullName>
        <ecNumber evidence="2">2.3.2.26</ecNumber>
    </recommendedName>
</protein>
<accession>A0AAD9SYQ5</accession>
<organism evidence="8 9">
    <name type="scientific">Diplocarpon rosae</name>
    <dbReference type="NCBI Taxonomy" id="946125"/>
    <lineage>
        <taxon>Eukaryota</taxon>
        <taxon>Fungi</taxon>
        <taxon>Dikarya</taxon>
        <taxon>Ascomycota</taxon>
        <taxon>Pezizomycotina</taxon>
        <taxon>Leotiomycetes</taxon>
        <taxon>Helotiales</taxon>
        <taxon>Drepanopezizaceae</taxon>
        <taxon>Diplocarpon</taxon>
    </lineage>
</organism>
<dbReference type="PROSITE" id="PS50237">
    <property type="entry name" value="HECT"/>
    <property type="match status" value="1"/>
</dbReference>
<feature type="compositionally biased region" description="Basic and acidic residues" evidence="6">
    <location>
        <begin position="458"/>
        <end position="473"/>
    </location>
</feature>
<evidence type="ECO:0000256" key="5">
    <source>
        <dbReference type="PROSITE-ProRule" id="PRU00104"/>
    </source>
</evidence>
<dbReference type="Proteomes" id="UP001285354">
    <property type="component" value="Unassembled WGS sequence"/>
</dbReference>
<sequence length="1255" mass="139563">MPPWSSRLLSPSTRNEAGPGPNAGNGTSTSPARPRPRPRISEADILEHAYGIPSLPPPSRPNHGAANRSKSERTPSHGRSMSHPFPSLFSGKKKRNGESARMTGFESTDEESNSPSARRNPIQNPAPNQKVPDRDLRTGKCMTCDSMVRWPKELKVFRCTVCLTINDLKPVTLEARRGDGHRAPAVAKAGTFPRSGYSARVAPLSLDRTQKIVDQCLTAYLLEYLQHAASSLSNPTPSPPQSLNWQSTYDVHSGQVFERNEVEGLVETRKPPIHISGYPSNQMDGFPESVSTPNGVDTANSMPYSRSSPGSFLDSHMKQINRELNSPLDVAADQRYRRDVESEDVGHKNRADAAKHIFKPLEDYIVLSFGSFECVNSSFSTLRPVMTSRAQGEGMKRSMIAPLTGRLARKEIQSSRNKASSSVDQVLEEDTDVSGMDAKTLLIGDFAENGSWWTGNRSEMRSPERARTHRGADAADDNTDIVTLKSPRVDWSELSEWYHLVTNAGRSWRRKLDEMLASADFQDCRVQIPSDVELAHIEESVMEAQAYTSRVLLKTIENLLKRPGRPLKEPSDLRFLLIILANPLLYPGHSSSRTGERSRSRSRDRASPSKAGYMTEVVGHAQRKSVSPGLPGKLDSRGGAGQHSGIIKRILGLLSNVPNECHHHIVSWFARFSDGQFQRTADLIGSFVTYRLTRQHGKKREIEQDLTGGLIPSIDTGSNRTTSAALHAALGTPNQTAKKNTGKPKPVVYTDDWQIKAAARVMALVFSANNSGIVRRGDARPALASLVDGHSVGLAARDRAHRHGQILPTSDFYNTLLDYSDLIADFEAWESKRGKFAFCQYPFFLSIWAKIQIMEHDARRQMEVKAREAFFDSIMTRKSVNQYLILRIRRDCLVEDSLKGVGAVVGTGGEEIKKGLRIEFKGEEGIDAGGLRKEWFLLLVRDVFNPEHGMFSYDEDSGFCYFNPNSFETTDQYFLVGVVLGLAIYNSTILDVALPPFAFRKLLAAAPPAAPGATSHAKPSMTYSLEDLAEYRPALARGLRQLLDYDGDVEATFCRDFVADVDRYGHITQVPLCPDGDKKPVTNANRREFVDLYVRYLLDTVVARQFEPFKRGFFTVCDGNALSLFRPEEIELLIRGSDEPLDIASLRAVSICENWAVPNAKESEPVVQWFWQSFQAATPKDQRKLLGFVTGSDRIPAMGATNLVIKLSCLGDDGPRYPVARTCFNMLSLWRYSSKEKLESMLWRAVNESEGFGLK</sequence>
<evidence type="ECO:0000256" key="6">
    <source>
        <dbReference type="SAM" id="MobiDB-lite"/>
    </source>
</evidence>
<dbReference type="SUPFAM" id="SSF56204">
    <property type="entry name" value="Hect, E3 ligase catalytic domain"/>
    <property type="match status" value="1"/>
</dbReference>
<dbReference type="GO" id="GO:0061630">
    <property type="term" value="F:ubiquitin protein ligase activity"/>
    <property type="evidence" value="ECO:0007669"/>
    <property type="project" value="UniProtKB-EC"/>
</dbReference>
<evidence type="ECO:0000256" key="4">
    <source>
        <dbReference type="ARBA" id="ARBA00022786"/>
    </source>
</evidence>
<dbReference type="Gene3D" id="3.30.2160.10">
    <property type="entry name" value="Hect, E3 ligase catalytic domain"/>
    <property type="match status" value="1"/>
</dbReference>
<dbReference type="AlphaFoldDB" id="A0AAD9SYQ5"/>
<dbReference type="EMBL" id="JAUBYV010000007">
    <property type="protein sequence ID" value="KAK2625603.1"/>
    <property type="molecule type" value="Genomic_DNA"/>
</dbReference>